<comment type="similarity">
    <text evidence="1">Belongs to the enoyl-CoA hydratase/isomerase family.</text>
</comment>
<sequence length="77" mass="8757">MRQVAVYPVRSEFTEDEVAASVILHEGKVALRDAPNQSQAAAMRRERDLVRLYAASHDRAEGLAAFREKREPQFRGM</sequence>
<proteinExistence type="inferred from homology"/>
<dbReference type="InterPro" id="IPR014748">
    <property type="entry name" value="Enoyl-CoA_hydra_C"/>
</dbReference>
<evidence type="ECO:0000256" key="1">
    <source>
        <dbReference type="ARBA" id="ARBA00005254"/>
    </source>
</evidence>
<dbReference type="InterPro" id="IPR029045">
    <property type="entry name" value="ClpP/crotonase-like_dom_sf"/>
</dbReference>
<organism evidence="2 3">
    <name type="scientific">Cupriavidus numazuensis</name>
    <dbReference type="NCBI Taxonomy" id="221992"/>
    <lineage>
        <taxon>Bacteria</taxon>
        <taxon>Pseudomonadati</taxon>
        <taxon>Pseudomonadota</taxon>
        <taxon>Betaproteobacteria</taxon>
        <taxon>Burkholderiales</taxon>
        <taxon>Burkholderiaceae</taxon>
        <taxon>Cupriavidus</taxon>
    </lineage>
</organism>
<keyword evidence="3" id="KW-1185">Reference proteome</keyword>
<protein>
    <recommendedName>
        <fullName evidence="4">Enoyl-CoA hydratase</fullName>
    </recommendedName>
</protein>
<reference evidence="2 3" key="1">
    <citation type="submission" date="2021-03" db="EMBL/GenBank/DDBJ databases">
        <authorList>
            <person name="Peeters C."/>
        </authorList>
    </citation>
    <scope>NUCLEOTIDE SEQUENCE [LARGE SCALE GENOMIC DNA]</scope>
    <source>
        <strain evidence="2 3">LMG 26411</strain>
    </source>
</reference>
<comment type="caution">
    <text evidence="2">The sequence shown here is derived from an EMBL/GenBank/DDBJ whole genome shotgun (WGS) entry which is preliminary data.</text>
</comment>
<dbReference type="Proteomes" id="UP000672657">
    <property type="component" value="Unassembled WGS sequence"/>
</dbReference>
<gene>
    <name evidence="2" type="ORF">LMG26411_00688</name>
</gene>
<dbReference type="EMBL" id="CAJPVI010000002">
    <property type="protein sequence ID" value="CAG2132837.1"/>
    <property type="molecule type" value="Genomic_DNA"/>
</dbReference>
<dbReference type="Gene3D" id="1.10.12.10">
    <property type="entry name" value="Lyase 2-enoyl-coa Hydratase, Chain A, domain 2"/>
    <property type="match status" value="1"/>
</dbReference>
<evidence type="ECO:0000313" key="3">
    <source>
        <dbReference type="Proteomes" id="UP000672657"/>
    </source>
</evidence>
<dbReference type="SUPFAM" id="SSF52096">
    <property type="entry name" value="ClpP/crotonase"/>
    <property type="match status" value="1"/>
</dbReference>
<name>A0ABM8TBS1_9BURK</name>
<accession>A0ABM8TBS1</accession>
<evidence type="ECO:0000313" key="2">
    <source>
        <dbReference type="EMBL" id="CAG2132837.1"/>
    </source>
</evidence>
<evidence type="ECO:0008006" key="4">
    <source>
        <dbReference type="Google" id="ProtNLM"/>
    </source>
</evidence>